<keyword evidence="7" id="KW-1185">Reference proteome</keyword>
<evidence type="ECO:0000313" key="6">
    <source>
        <dbReference type="EMBL" id="KAF2640319.1"/>
    </source>
</evidence>
<protein>
    <recommendedName>
        <fullName evidence="8">Cora-domain-containing protein</fullName>
    </recommendedName>
</protein>
<dbReference type="GO" id="GO:0016020">
    <property type="term" value="C:membrane"/>
    <property type="evidence" value="ECO:0007669"/>
    <property type="project" value="UniProtKB-SubCell"/>
</dbReference>
<evidence type="ECO:0000256" key="3">
    <source>
        <dbReference type="ARBA" id="ARBA00022989"/>
    </source>
</evidence>
<feature type="non-terminal residue" evidence="6">
    <location>
        <position position="456"/>
    </location>
</feature>
<feature type="non-terminal residue" evidence="6">
    <location>
        <position position="1"/>
    </location>
</feature>
<dbReference type="SUPFAM" id="SSF144083">
    <property type="entry name" value="Magnesium transport protein CorA, transmembrane region"/>
    <property type="match status" value="1"/>
</dbReference>
<keyword evidence="4 5" id="KW-0472">Membrane</keyword>
<evidence type="ECO:0008006" key="8">
    <source>
        <dbReference type="Google" id="ProtNLM"/>
    </source>
</evidence>
<dbReference type="Gene3D" id="1.20.58.340">
    <property type="entry name" value="Magnesium transport protein CorA, transmembrane region"/>
    <property type="match status" value="1"/>
</dbReference>
<name>A0A6A6RXM1_9PLEO</name>
<evidence type="ECO:0000256" key="1">
    <source>
        <dbReference type="ARBA" id="ARBA00004141"/>
    </source>
</evidence>
<organism evidence="6 7">
    <name type="scientific">Massarina eburnea CBS 473.64</name>
    <dbReference type="NCBI Taxonomy" id="1395130"/>
    <lineage>
        <taxon>Eukaryota</taxon>
        <taxon>Fungi</taxon>
        <taxon>Dikarya</taxon>
        <taxon>Ascomycota</taxon>
        <taxon>Pezizomycotina</taxon>
        <taxon>Dothideomycetes</taxon>
        <taxon>Pleosporomycetidae</taxon>
        <taxon>Pleosporales</taxon>
        <taxon>Massarineae</taxon>
        <taxon>Massarinaceae</taxon>
        <taxon>Massarina</taxon>
    </lineage>
</organism>
<proteinExistence type="predicted"/>
<dbReference type="OrthoDB" id="2830640at2759"/>
<gene>
    <name evidence="6" type="ORF">P280DRAFT_360775</name>
</gene>
<evidence type="ECO:0000256" key="5">
    <source>
        <dbReference type="SAM" id="Phobius"/>
    </source>
</evidence>
<keyword evidence="3 5" id="KW-1133">Transmembrane helix</keyword>
<dbReference type="EMBL" id="MU006785">
    <property type="protein sequence ID" value="KAF2640319.1"/>
    <property type="molecule type" value="Genomic_DNA"/>
</dbReference>
<accession>A0A6A6RXM1</accession>
<keyword evidence="2 5" id="KW-0812">Transmembrane</keyword>
<dbReference type="InterPro" id="IPR045863">
    <property type="entry name" value="CorA_TM1_TM2"/>
</dbReference>
<dbReference type="AlphaFoldDB" id="A0A6A6RXM1"/>
<evidence type="ECO:0000256" key="2">
    <source>
        <dbReference type="ARBA" id="ARBA00022692"/>
    </source>
</evidence>
<reference evidence="6" key="1">
    <citation type="journal article" date="2020" name="Stud. Mycol.">
        <title>101 Dothideomycetes genomes: a test case for predicting lifestyles and emergence of pathogens.</title>
        <authorList>
            <person name="Haridas S."/>
            <person name="Albert R."/>
            <person name="Binder M."/>
            <person name="Bloem J."/>
            <person name="Labutti K."/>
            <person name="Salamov A."/>
            <person name="Andreopoulos B."/>
            <person name="Baker S."/>
            <person name="Barry K."/>
            <person name="Bills G."/>
            <person name="Bluhm B."/>
            <person name="Cannon C."/>
            <person name="Castanera R."/>
            <person name="Culley D."/>
            <person name="Daum C."/>
            <person name="Ezra D."/>
            <person name="Gonzalez J."/>
            <person name="Henrissat B."/>
            <person name="Kuo A."/>
            <person name="Liang C."/>
            <person name="Lipzen A."/>
            <person name="Lutzoni F."/>
            <person name="Magnuson J."/>
            <person name="Mondo S."/>
            <person name="Nolan M."/>
            <person name="Ohm R."/>
            <person name="Pangilinan J."/>
            <person name="Park H.-J."/>
            <person name="Ramirez L."/>
            <person name="Alfaro M."/>
            <person name="Sun H."/>
            <person name="Tritt A."/>
            <person name="Yoshinaga Y."/>
            <person name="Zwiers L.-H."/>
            <person name="Turgeon B."/>
            <person name="Goodwin S."/>
            <person name="Spatafora J."/>
            <person name="Crous P."/>
            <person name="Grigoriev I."/>
        </authorList>
    </citation>
    <scope>NUCLEOTIDE SEQUENCE</scope>
    <source>
        <strain evidence="6">CBS 473.64</strain>
    </source>
</reference>
<feature type="transmembrane region" description="Helical" evidence="5">
    <location>
        <begin position="436"/>
        <end position="455"/>
    </location>
</feature>
<evidence type="ECO:0000313" key="7">
    <source>
        <dbReference type="Proteomes" id="UP000799753"/>
    </source>
</evidence>
<evidence type="ECO:0000256" key="4">
    <source>
        <dbReference type="ARBA" id="ARBA00023136"/>
    </source>
</evidence>
<comment type="subcellular location">
    <subcellularLocation>
        <location evidence="1">Membrane</location>
        <topology evidence="1">Multi-pass membrane protein</topology>
    </subcellularLocation>
</comment>
<sequence length="456" mass="51722">RRARTYAPVGRLKKASEDYPVGCSAFLSSLHDARYYQGILSNTQNFSSETSCDILHVQNGKADWKNNANEDEMTRYLEVTATRQDLSIIMAKLQAKDSDPDKTSVYRVIFCTIENANNTSFGCQLSLSSTVALALLHKFQISPQYLSLLLGEPDYWAPGDFASFNAQGSLYRAEFFCQQPRWNIHKRDTPWCVYMTHIVPTETTTYVVVCSRMQARNEVVRERLTDMFRPRKGVSQLSNLLLPDPFMLHLVITHEALLDAKSVITEMRYTLYDALDNVDAYSKQPATHRAKDDLERLTLQLHVVSQDIDSMAAGADMAGMILRRIADAHQRYATSVQKDEKKDALTKTIDAINYLSTSMESQMRWLNSYKSRRDIAMNLVFNLVTQQDAATSTTIAREAKADGTSMKIIAALTMVFLPGTYLSSVFGMASLENAHWWLYVALMLPLTLFVLIIWYI</sequence>
<feature type="transmembrane region" description="Helical" evidence="5">
    <location>
        <begin position="408"/>
        <end position="430"/>
    </location>
</feature>
<dbReference type="Proteomes" id="UP000799753">
    <property type="component" value="Unassembled WGS sequence"/>
</dbReference>